<dbReference type="InterPro" id="IPR011009">
    <property type="entry name" value="Kinase-like_dom_sf"/>
</dbReference>
<dbReference type="InterPro" id="IPR008271">
    <property type="entry name" value="Ser/Thr_kinase_AS"/>
</dbReference>
<evidence type="ECO:0000313" key="11">
    <source>
        <dbReference type="Proteomes" id="UP000173965"/>
    </source>
</evidence>
<keyword evidence="11" id="KW-1185">Reference proteome</keyword>
<evidence type="ECO:0000256" key="8">
    <source>
        <dbReference type="SAM" id="MobiDB-lite"/>
    </source>
</evidence>
<keyword evidence="3" id="KW-0547">Nucleotide-binding</keyword>
<dbReference type="InterPro" id="IPR050660">
    <property type="entry name" value="NEK_Ser/Thr_kinase"/>
</dbReference>
<dbReference type="SMART" id="SM00220">
    <property type="entry name" value="S_TKc"/>
    <property type="match status" value="1"/>
</dbReference>
<dbReference type="CDD" id="cd00180">
    <property type="entry name" value="PKc"/>
    <property type="match status" value="1"/>
</dbReference>
<dbReference type="KEGG" id="vg:19621710"/>
<gene>
    <name evidence="10" type="primary">US3</name>
</gene>
<feature type="compositionally biased region" description="Basic and acidic residues" evidence="8">
    <location>
        <begin position="55"/>
        <end position="65"/>
    </location>
</feature>
<evidence type="ECO:0000259" key="9">
    <source>
        <dbReference type="PROSITE" id="PS50011"/>
    </source>
</evidence>
<keyword evidence="2" id="KW-0808">Transferase</keyword>
<dbReference type="OrthoDB" id="6268at10239"/>
<dbReference type="EMBL" id="AB825953">
    <property type="protein sequence ID" value="BAP00741.1"/>
    <property type="molecule type" value="Genomic_DNA"/>
</dbReference>
<dbReference type="Pfam" id="PF00069">
    <property type="entry name" value="Pkinase"/>
    <property type="match status" value="1"/>
</dbReference>
<dbReference type="PANTHER" id="PTHR43671">
    <property type="entry name" value="SERINE/THREONINE-PROTEIN KINASE NEK"/>
    <property type="match status" value="1"/>
</dbReference>
<protein>
    <recommendedName>
        <fullName evidence="1">non-specific serine/threonine protein kinase</fullName>
        <ecNumber evidence="1">2.7.11.1</ecNumber>
    </recommendedName>
</protein>
<sequence>MSCRKFRRVYANAAADGGDSWPSAAEAVLSGAPGAPSYTAGPSGHLPLPATHPTQRHDSSEDESTRLRRIQELLAEIRQNDRYSSEEDDDGHDDVAFLDSEDMCGNSDGGEAAMPSLRGLEAPHAGPRVPPAKIPGPTGFTPEELGRMDREAAHAVRRGCKPPSQMAAIVTEMGFTIHKALTPGSEGCVFESSHASYPQRVIVKAGWYTSTHHEASLLRRMRHPSILTLLDIHAASGITCLVLPKYQSDLYTFLGARVNPLSIPEVRSIAKQLLSAIGYIHREGIIHRDIKTENVFINNPNDVCLGDFGAACFVRGPWTSSFQYGIAGTVDTNAPEVLAGDPYTPSVDIWSAGLVIFEVAVYNASLFSGPASGERRPCESQIMRIIRQAQIHMDEFPKQFHSRLTAQYRYRAVNNTRPPYTRPAWTRHYKLPLDVEYVICRALTFDGSLRPSSDELLQLPLFQSK</sequence>
<feature type="region of interest" description="Disordered" evidence="8">
    <location>
        <begin position="30"/>
        <end position="65"/>
    </location>
</feature>
<feature type="region of interest" description="Disordered" evidence="8">
    <location>
        <begin position="78"/>
        <end position="144"/>
    </location>
</feature>
<evidence type="ECO:0000256" key="5">
    <source>
        <dbReference type="ARBA" id="ARBA00022840"/>
    </source>
</evidence>
<keyword evidence="10" id="KW-0723">Serine/threonine-protein kinase</keyword>
<dbReference type="GeneID" id="19621710"/>
<evidence type="ECO:0000256" key="7">
    <source>
        <dbReference type="ARBA" id="ARBA00048679"/>
    </source>
</evidence>
<name>A0A060Q5A8_9ALPH</name>
<dbReference type="PROSITE" id="PS50011">
    <property type="entry name" value="PROTEIN_KINASE_DOM"/>
    <property type="match status" value="1"/>
</dbReference>
<organism evidence="10 11">
    <name type="scientific">Pteropodid alphaherpesvirus 1</name>
    <dbReference type="NCBI Taxonomy" id="1343901"/>
    <lineage>
        <taxon>Viruses</taxon>
        <taxon>Duplodnaviria</taxon>
        <taxon>Heunggongvirae</taxon>
        <taxon>Peploviricota</taxon>
        <taxon>Herviviricetes</taxon>
        <taxon>Herpesvirales</taxon>
        <taxon>Orthoherpesviridae</taxon>
        <taxon>Alphaherpesvirinae</taxon>
        <taxon>Simplexvirus</taxon>
        <taxon>Simplexvirus pteropodidalpha1</taxon>
    </lineage>
</organism>
<feature type="domain" description="Protein kinase" evidence="9">
    <location>
        <begin position="175"/>
        <end position="462"/>
    </location>
</feature>
<dbReference type="GO" id="GO:0005524">
    <property type="term" value="F:ATP binding"/>
    <property type="evidence" value="ECO:0007669"/>
    <property type="project" value="UniProtKB-KW"/>
</dbReference>
<proteinExistence type="predicted"/>
<dbReference type="EC" id="2.7.11.1" evidence="1"/>
<dbReference type="Proteomes" id="UP000173965">
    <property type="component" value="Segment"/>
</dbReference>
<dbReference type="GO" id="GO:0004674">
    <property type="term" value="F:protein serine/threonine kinase activity"/>
    <property type="evidence" value="ECO:0007669"/>
    <property type="project" value="UniProtKB-KW"/>
</dbReference>
<dbReference type="PANTHER" id="PTHR43671:SF103">
    <property type="entry name" value="KINASE, PUTATIVE-RELATED"/>
    <property type="match status" value="1"/>
</dbReference>
<evidence type="ECO:0000256" key="1">
    <source>
        <dbReference type="ARBA" id="ARBA00012513"/>
    </source>
</evidence>
<reference evidence="11" key="1">
    <citation type="journal article" date="2014" name="J. Virol.">
        <title>Isolation and characterization of a novel alphaherpesvirus in fruit bats.</title>
        <authorList>
            <person name="Sasaki M."/>
            <person name="Setiyono A."/>
            <person name="Handharyani E."/>
            <person name="Kobayashi S."/>
            <person name="Rahmadani I."/>
            <person name="Taha S."/>
            <person name="Adiani S."/>
            <person name="Subangkit M."/>
            <person name="Nakamura I."/>
            <person name="Sawa H."/>
            <person name="Kimura T."/>
        </authorList>
    </citation>
    <scope>NUCLEOTIDE SEQUENCE [LARGE SCALE GENOMIC DNA]</scope>
</reference>
<comment type="catalytic activity">
    <reaction evidence="7">
        <text>L-seryl-[protein] + ATP = O-phospho-L-seryl-[protein] + ADP + H(+)</text>
        <dbReference type="Rhea" id="RHEA:17989"/>
        <dbReference type="Rhea" id="RHEA-COMP:9863"/>
        <dbReference type="Rhea" id="RHEA-COMP:11604"/>
        <dbReference type="ChEBI" id="CHEBI:15378"/>
        <dbReference type="ChEBI" id="CHEBI:29999"/>
        <dbReference type="ChEBI" id="CHEBI:30616"/>
        <dbReference type="ChEBI" id="CHEBI:83421"/>
        <dbReference type="ChEBI" id="CHEBI:456216"/>
        <dbReference type="EC" id="2.7.11.1"/>
    </reaction>
</comment>
<accession>A0A060Q5A8</accession>
<dbReference type="RefSeq" id="YP_009042124.1">
    <property type="nucleotide sequence ID" value="NC_024306.1"/>
</dbReference>
<keyword evidence="4 10" id="KW-0418">Kinase</keyword>
<dbReference type="Gene3D" id="1.10.510.10">
    <property type="entry name" value="Transferase(Phosphotransferase) domain 1"/>
    <property type="match status" value="1"/>
</dbReference>
<comment type="catalytic activity">
    <reaction evidence="6">
        <text>L-threonyl-[protein] + ATP = O-phospho-L-threonyl-[protein] + ADP + H(+)</text>
        <dbReference type="Rhea" id="RHEA:46608"/>
        <dbReference type="Rhea" id="RHEA-COMP:11060"/>
        <dbReference type="Rhea" id="RHEA-COMP:11605"/>
        <dbReference type="ChEBI" id="CHEBI:15378"/>
        <dbReference type="ChEBI" id="CHEBI:30013"/>
        <dbReference type="ChEBI" id="CHEBI:30616"/>
        <dbReference type="ChEBI" id="CHEBI:61977"/>
        <dbReference type="ChEBI" id="CHEBI:456216"/>
        <dbReference type="EC" id="2.7.11.1"/>
    </reaction>
</comment>
<evidence type="ECO:0000256" key="3">
    <source>
        <dbReference type="ARBA" id="ARBA00022741"/>
    </source>
</evidence>
<evidence type="ECO:0000256" key="6">
    <source>
        <dbReference type="ARBA" id="ARBA00047899"/>
    </source>
</evidence>
<dbReference type="InterPro" id="IPR000719">
    <property type="entry name" value="Prot_kinase_dom"/>
</dbReference>
<dbReference type="SUPFAM" id="SSF56112">
    <property type="entry name" value="Protein kinase-like (PK-like)"/>
    <property type="match status" value="1"/>
</dbReference>
<evidence type="ECO:0000256" key="2">
    <source>
        <dbReference type="ARBA" id="ARBA00022679"/>
    </source>
</evidence>
<evidence type="ECO:0000313" key="10">
    <source>
        <dbReference type="EMBL" id="BAP00741.1"/>
    </source>
</evidence>
<evidence type="ECO:0000256" key="4">
    <source>
        <dbReference type="ARBA" id="ARBA00022777"/>
    </source>
</evidence>
<keyword evidence="5" id="KW-0067">ATP-binding</keyword>
<dbReference type="PROSITE" id="PS00108">
    <property type="entry name" value="PROTEIN_KINASE_ST"/>
    <property type="match status" value="1"/>
</dbReference>